<feature type="region of interest" description="Disordered" evidence="1">
    <location>
        <begin position="247"/>
        <end position="277"/>
    </location>
</feature>
<feature type="region of interest" description="Disordered" evidence="1">
    <location>
        <begin position="290"/>
        <end position="329"/>
    </location>
</feature>
<evidence type="ECO:0000313" key="3">
    <source>
        <dbReference type="Proteomes" id="UP000324800"/>
    </source>
</evidence>
<proteinExistence type="predicted"/>
<gene>
    <name evidence="2" type="ORF">EZS28_000498</name>
</gene>
<comment type="caution">
    <text evidence="2">The sequence shown here is derived from an EMBL/GenBank/DDBJ whole genome shotgun (WGS) entry which is preliminary data.</text>
</comment>
<evidence type="ECO:0000256" key="1">
    <source>
        <dbReference type="SAM" id="MobiDB-lite"/>
    </source>
</evidence>
<dbReference type="EMBL" id="SNRW01000041">
    <property type="protein sequence ID" value="KAA6403972.1"/>
    <property type="molecule type" value="Genomic_DNA"/>
</dbReference>
<dbReference type="InterPro" id="IPR043136">
    <property type="entry name" value="B30.2/SPRY_sf"/>
</dbReference>
<protein>
    <recommendedName>
        <fullName evidence="4">SPRY domain-containing protein</fullName>
    </recommendedName>
</protein>
<evidence type="ECO:0000313" key="2">
    <source>
        <dbReference type="EMBL" id="KAA6403972.1"/>
    </source>
</evidence>
<dbReference type="AlphaFoldDB" id="A0A5J4XAN3"/>
<dbReference type="Proteomes" id="UP000324800">
    <property type="component" value="Unassembled WGS sequence"/>
</dbReference>
<dbReference type="Gene3D" id="2.60.120.920">
    <property type="match status" value="1"/>
</dbReference>
<dbReference type="InterPro" id="IPR016024">
    <property type="entry name" value="ARM-type_fold"/>
</dbReference>
<organism evidence="2 3">
    <name type="scientific">Streblomastix strix</name>
    <dbReference type="NCBI Taxonomy" id="222440"/>
    <lineage>
        <taxon>Eukaryota</taxon>
        <taxon>Metamonada</taxon>
        <taxon>Preaxostyla</taxon>
        <taxon>Oxymonadida</taxon>
        <taxon>Streblomastigidae</taxon>
        <taxon>Streblomastix</taxon>
    </lineage>
</organism>
<evidence type="ECO:0008006" key="4">
    <source>
        <dbReference type="Google" id="ProtNLM"/>
    </source>
</evidence>
<name>A0A5J4XAN3_9EUKA</name>
<reference evidence="2 3" key="1">
    <citation type="submission" date="2019-03" db="EMBL/GenBank/DDBJ databases">
        <title>Single cell metagenomics reveals metabolic interactions within the superorganism composed of flagellate Streblomastix strix and complex community of Bacteroidetes bacteria on its surface.</title>
        <authorList>
            <person name="Treitli S.C."/>
            <person name="Kolisko M."/>
            <person name="Husnik F."/>
            <person name="Keeling P."/>
            <person name="Hampl V."/>
        </authorList>
    </citation>
    <scope>NUCLEOTIDE SEQUENCE [LARGE SCALE GENOMIC DNA]</scope>
    <source>
        <strain evidence="2">ST1C</strain>
    </source>
</reference>
<accession>A0A5J4XAN3</accession>
<sequence>MEKESEKTNRNTANTSELDVETTLCFELRSSNEDLHLNALRRLLDILLLSPRSAQTIKQLDIVGILKNFLSSEAAPELLGLSVGMLMILGERFGVLGKKHCRCACGAWALQIILSSDEVLSRSGSDQLCKLIESEVEIRRALLCTNFIQIVIEQLNIGTLTQNKQSSSSSSSTSSSSYKQSLEGQSTPNYIKSGLLAVVLKLAEGEGLEQLSSLIPCLEILMKCQEKELKGKARQILGCLQIEGITSSSSSQSEKENEQNELIQQLEESNRVKDDEIHRIKEDNKRLNEQFIREHEENQRKDEQIRRKDDEIQRKDDEIRRKEEQNQRRISELEQQITLNKPKQDSQSQNNSNSITVEIPLSISSIPGTFTMKDNEFTYTSTANGYKTFTNNTVITKEVYKYEIKINKIQWFIFGVKKSGLVIPNEEYPGKQPYAKDNMHFHCNGIVYQNGNGTYGNQQMKTDDTVAIEVNMNSNPRTAILFINNKQQPVFVSGLPESVQFYFSIYYNQDSVTAISLKQLTSLTPTGIQGAKEVKWA</sequence>
<dbReference type="SUPFAM" id="SSF48371">
    <property type="entry name" value="ARM repeat"/>
    <property type="match status" value="1"/>
</dbReference>
<feature type="compositionally biased region" description="Basic and acidic residues" evidence="1">
    <location>
        <begin position="268"/>
        <end position="277"/>
    </location>
</feature>